<gene>
    <name evidence="6" type="ORF">ACLA_076760</name>
</gene>
<dbReference type="OMA" id="KYLWDET"/>
<dbReference type="PIRSF" id="PIRSF018005">
    <property type="entry name" value="UCP018005"/>
    <property type="match status" value="1"/>
</dbReference>
<dbReference type="GeneID" id="4708283"/>
<dbReference type="OrthoDB" id="659at2759"/>
<dbReference type="GO" id="GO:0032259">
    <property type="term" value="P:methylation"/>
    <property type="evidence" value="ECO:0007669"/>
    <property type="project" value="UniProtKB-KW"/>
</dbReference>
<keyword evidence="7" id="KW-1185">Reference proteome</keyword>
<dbReference type="RefSeq" id="XP_001276061.1">
    <property type="nucleotide sequence ID" value="XM_001276060.1"/>
</dbReference>
<dbReference type="PANTHER" id="PTHR43397:SF2">
    <property type="entry name" value="HISTIDINE-SPECIFIC METHYLTRANSFERASE SAM-DEPENDENT DOMAIN-CONTAINING PROTEIN"/>
    <property type="match status" value="1"/>
</dbReference>
<evidence type="ECO:0000313" key="6">
    <source>
        <dbReference type="EMBL" id="EAW14635.1"/>
    </source>
</evidence>
<dbReference type="Gene3D" id="3.40.50.150">
    <property type="entry name" value="Vaccinia Virus protein VP39"/>
    <property type="match status" value="1"/>
</dbReference>
<comment type="similarity">
    <text evidence="1">Belongs to the methyltransferase superfamily.</text>
</comment>
<proteinExistence type="inferred from homology"/>
<dbReference type="AlphaFoldDB" id="A1C8B4"/>
<sequence length="337" mass="37816">MGSISTDCDVPVLLDIRKSAELLNLRSFVISGLTAERKTLPSLLLWDDQGLKNFNEWTMSADYYPRARELEIIDTHKHEMAQDLPEKFAMIELGCGNLYKTASILTALAQKGREVHYHALDVSAEALSNSLNGLKAHLSGHPTIRVSGIIGTYEDCVDWLTNSAALDRLGLSHVNFLWVGNTVANLEQSEASALLGKFRQGCKTVGLTCSFLISADCCSNKDRVINAYNPNHEPARTFMLHPLHHANMLLGHEAFRLQDWDCTLEYDTTENEILFWYSPKVEITLEVGQKHIHLPEATKVLFWRSGKWTPTQVERVASDAGFNAGRLWQDELGEYGK</sequence>
<dbReference type="PANTHER" id="PTHR43397">
    <property type="entry name" value="ERGOTHIONEINE BIOSYNTHESIS PROTEIN 1"/>
    <property type="match status" value="1"/>
</dbReference>
<dbReference type="HOGENOM" id="CLU_049766_0_2_1"/>
<reference evidence="6 7" key="1">
    <citation type="journal article" date="2008" name="PLoS Genet.">
        <title>Genomic islands in the pathogenic filamentous fungus Aspergillus fumigatus.</title>
        <authorList>
            <person name="Fedorova N.D."/>
            <person name="Khaldi N."/>
            <person name="Joardar V.S."/>
            <person name="Maiti R."/>
            <person name="Amedeo P."/>
            <person name="Anderson M.J."/>
            <person name="Crabtree J."/>
            <person name="Silva J.C."/>
            <person name="Badger J.H."/>
            <person name="Albarraq A."/>
            <person name="Angiuoli S."/>
            <person name="Bussey H."/>
            <person name="Bowyer P."/>
            <person name="Cotty P.J."/>
            <person name="Dyer P.S."/>
            <person name="Egan A."/>
            <person name="Galens K."/>
            <person name="Fraser-Liggett C.M."/>
            <person name="Haas B.J."/>
            <person name="Inman J.M."/>
            <person name="Kent R."/>
            <person name="Lemieux S."/>
            <person name="Malavazi I."/>
            <person name="Orvis J."/>
            <person name="Roemer T."/>
            <person name="Ronning C.M."/>
            <person name="Sundaram J.P."/>
            <person name="Sutton G."/>
            <person name="Turner G."/>
            <person name="Venter J.C."/>
            <person name="White O.R."/>
            <person name="Whitty B.R."/>
            <person name="Youngman P."/>
            <person name="Wolfe K.H."/>
            <person name="Goldman G.H."/>
            <person name="Wortman J.R."/>
            <person name="Jiang B."/>
            <person name="Denning D.W."/>
            <person name="Nierman W.C."/>
        </authorList>
    </citation>
    <scope>NUCLEOTIDE SEQUENCE [LARGE SCALE GENOMIC DNA]</scope>
    <source>
        <strain evidence="7">ATCC 1007 / CBS 513.65 / DSM 816 / NCTC 3887 / NRRL 1</strain>
    </source>
</reference>
<dbReference type="GO" id="GO:0008168">
    <property type="term" value="F:methyltransferase activity"/>
    <property type="evidence" value="ECO:0007669"/>
    <property type="project" value="UniProtKB-KW"/>
</dbReference>
<name>A1C8B4_ASPCL</name>
<dbReference type="EMBL" id="DS027045">
    <property type="protein sequence ID" value="EAW14635.1"/>
    <property type="molecule type" value="Genomic_DNA"/>
</dbReference>
<evidence type="ECO:0000259" key="5">
    <source>
        <dbReference type="Pfam" id="PF10017"/>
    </source>
</evidence>
<dbReference type="InterPro" id="IPR019257">
    <property type="entry name" value="MeTrfase_dom"/>
</dbReference>
<dbReference type="InterPro" id="IPR017805">
    <property type="entry name" value="SAM_MeTrfase_EasF-type_put"/>
</dbReference>
<protein>
    <recommendedName>
        <fullName evidence="5">Histidine-specific methyltransferase SAM-dependent domain-containing protein</fullName>
    </recommendedName>
</protein>
<organism evidence="6 7">
    <name type="scientific">Aspergillus clavatus (strain ATCC 1007 / CBS 513.65 / DSM 816 / NCTC 3887 / NRRL 1 / QM 1276 / 107)</name>
    <dbReference type="NCBI Taxonomy" id="344612"/>
    <lineage>
        <taxon>Eukaryota</taxon>
        <taxon>Fungi</taxon>
        <taxon>Dikarya</taxon>
        <taxon>Ascomycota</taxon>
        <taxon>Pezizomycotina</taxon>
        <taxon>Eurotiomycetes</taxon>
        <taxon>Eurotiomycetidae</taxon>
        <taxon>Eurotiales</taxon>
        <taxon>Aspergillaceae</taxon>
        <taxon>Aspergillus</taxon>
        <taxon>Aspergillus subgen. Fumigati</taxon>
    </lineage>
</organism>
<evidence type="ECO:0000256" key="3">
    <source>
        <dbReference type="ARBA" id="ARBA00022679"/>
    </source>
</evidence>
<keyword evidence="3" id="KW-0808">Transferase</keyword>
<evidence type="ECO:0000313" key="7">
    <source>
        <dbReference type="Proteomes" id="UP000006701"/>
    </source>
</evidence>
<dbReference type="InterPro" id="IPR017804">
    <property type="entry name" value="MeTrfase_EgtD-like"/>
</dbReference>
<evidence type="ECO:0000256" key="4">
    <source>
        <dbReference type="ARBA" id="ARBA00022691"/>
    </source>
</evidence>
<keyword evidence="2" id="KW-0489">Methyltransferase</keyword>
<evidence type="ECO:0000256" key="2">
    <source>
        <dbReference type="ARBA" id="ARBA00022603"/>
    </source>
</evidence>
<dbReference type="NCBIfam" id="TIGR03439">
    <property type="entry name" value="methyl_EasF"/>
    <property type="match status" value="1"/>
</dbReference>
<keyword evidence="4" id="KW-0949">S-adenosyl-L-methionine</keyword>
<evidence type="ECO:0000256" key="1">
    <source>
        <dbReference type="ARBA" id="ARBA00008361"/>
    </source>
</evidence>
<dbReference type="KEGG" id="act:ACLA_076760"/>
<dbReference type="InterPro" id="IPR051128">
    <property type="entry name" value="EgtD_Methyltrsf_superfamily"/>
</dbReference>
<feature type="domain" description="Histidine-specific methyltransferase SAM-dependent" evidence="5">
    <location>
        <begin position="27"/>
        <end position="335"/>
    </location>
</feature>
<dbReference type="Proteomes" id="UP000006701">
    <property type="component" value="Unassembled WGS sequence"/>
</dbReference>
<accession>A1C8B4</accession>
<dbReference type="VEuPathDB" id="FungiDB:ACLA_076760"/>
<dbReference type="InterPro" id="IPR029063">
    <property type="entry name" value="SAM-dependent_MTases_sf"/>
</dbReference>
<dbReference type="Pfam" id="PF10017">
    <property type="entry name" value="Methyltransf_33"/>
    <property type="match status" value="1"/>
</dbReference>
<dbReference type="eggNOG" id="ENOG502QS9T">
    <property type="taxonomic scope" value="Eukaryota"/>
</dbReference>